<dbReference type="EnsemblPlants" id="evm.model.01.1714">
    <property type="protein sequence ID" value="cds.evm.model.01.1714"/>
    <property type="gene ID" value="evm.TU.01.1714"/>
</dbReference>
<proteinExistence type="predicted"/>
<evidence type="ECO:0000313" key="2">
    <source>
        <dbReference type="Proteomes" id="UP000596661"/>
    </source>
</evidence>
<dbReference type="Gramene" id="evm.model.01.1714">
    <property type="protein sequence ID" value="cds.evm.model.01.1714"/>
    <property type="gene ID" value="evm.TU.01.1714"/>
</dbReference>
<dbReference type="EMBL" id="UZAU01000042">
    <property type="status" value="NOT_ANNOTATED_CDS"/>
    <property type="molecule type" value="Genomic_DNA"/>
</dbReference>
<reference evidence="1" key="1">
    <citation type="submission" date="2018-11" db="EMBL/GenBank/DDBJ databases">
        <authorList>
            <person name="Grassa J C."/>
        </authorList>
    </citation>
    <scope>NUCLEOTIDE SEQUENCE [LARGE SCALE GENOMIC DNA]</scope>
</reference>
<keyword evidence="2" id="KW-1185">Reference proteome</keyword>
<dbReference type="InterPro" id="IPR040256">
    <property type="entry name" value="At4g02000-like"/>
</dbReference>
<evidence type="ECO:0000313" key="1">
    <source>
        <dbReference type="EnsemblPlants" id="cds.evm.model.01.1714"/>
    </source>
</evidence>
<reference evidence="1" key="2">
    <citation type="submission" date="2021-03" db="UniProtKB">
        <authorList>
            <consortium name="EnsemblPlants"/>
        </authorList>
    </citation>
    <scope>IDENTIFICATION</scope>
</reference>
<protein>
    <recommendedName>
        <fullName evidence="3">DUF4283 domain-containing protein</fullName>
    </recommendedName>
</protein>
<dbReference type="Proteomes" id="UP000596661">
    <property type="component" value="Chromosome 1"/>
</dbReference>
<dbReference type="PANTHER" id="PTHR31286">
    <property type="entry name" value="GLYCINE-RICH CELL WALL STRUCTURAL PROTEIN 1.8-LIKE"/>
    <property type="match status" value="1"/>
</dbReference>
<sequence>MESLIGDMSSKIVLSEKERAAHVLTETDLRASSTHSQFFLVARCDKLRLLEGEPWHYNNYLIVLHSPTVLHNVSKEDLNTVQIWVQVHRLPFLSKSRALACKVGEWIGEYIDVHEDSLHEGWGSFLRVRV</sequence>
<organism evidence="1 2">
    <name type="scientific">Cannabis sativa</name>
    <name type="common">Hemp</name>
    <name type="synonym">Marijuana</name>
    <dbReference type="NCBI Taxonomy" id="3483"/>
    <lineage>
        <taxon>Eukaryota</taxon>
        <taxon>Viridiplantae</taxon>
        <taxon>Streptophyta</taxon>
        <taxon>Embryophyta</taxon>
        <taxon>Tracheophyta</taxon>
        <taxon>Spermatophyta</taxon>
        <taxon>Magnoliopsida</taxon>
        <taxon>eudicotyledons</taxon>
        <taxon>Gunneridae</taxon>
        <taxon>Pentapetalae</taxon>
        <taxon>rosids</taxon>
        <taxon>fabids</taxon>
        <taxon>Rosales</taxon>
        <taxon>Cannabaceae</taxon>
        <taxon>Cannabis</taxon>
    </lineage>
</organism>
<evidence type="ECO:0008006" key="3">
    <source>
        <dbReference type="Google" id="ProtNLM"/>
    </source>
</evidence>
<name>A0A803NI85_CANSA</name>
<dbReference type="PANTHER" id="PTHR31286:SF167">
    <property type="entry name" value="OS09G0268800 PROTEIN"/>
    <property type="match status" value="1"/>
</dbReference>
<dbReference type="AlphaFoldDB" id="A0A803NI85"/>
<accession>A0A803NI85</accession>